<sequence>MDLGKPKFGSGEKELCGAVDLLSHYKLWPHHEIFCKRSVAVSVSESPYLRNVVGDKRIRKGEGMELDELLHEETSSGRQQQLPTFELDSLRDAFRITEMTSWDHSYCPFFEQAERTMDLLSASKLKKTGNKNELKHKRHEDRSRKKKKKNLKKKHKQHHNLIPKFPSTY</sequence>
<gene>
    <name evidence="1" type="ORF">M9H77_11385</name>
</gene>
<evidence type="ECO:0000313" key="1">
    <source>
        <dbReference type="EMBL" id="KAI5671021.1"/>
    </source>
</evidence>
<keyword evidence="2" id="KW-1185">Reference proteome</keyword>
<comment type="caution">
    <text evidence="1">The sequence shown here is derived from an EMBL/GenBank/DDBJ whole genome shotgun (WGS) entry which is preliminary data.</text>
</comment>
<organism evidence="1 2">
    <name type="scientific">Catharanthus roseus</name>
    <name type="common">Madagascar periwinkle</name>
    <name type="synonym">Vinca rosea</name>
    <dbReference type="NCBI Taxonomy" id="4058"/>
    <lineage>
        <taxon>Eukaryota</taxon>
        <taxon>Viridiplantae</taxon>
        <taxon>Streptophyta</taxon>
        <taxon>Embryophyta</taxon>
        <taxon>Tracheophyta</taxon>
        <taxon>Spermatophyta</taxon>
        <taxon>Magnoliopsida</taxon>
        <taxon>eudicotyledons</taxon>
        <taxon>Gunneridae</taxon>
        <taxon>Pentapetalae</taxon>
        <taxon>asterids</taxon>
        <taxon>lamiids</taxon>
        <taxon>Gentianales</taxon>
        <taxon>Apocynaceae</taxon>
        <taxon>Rauvolfioideae</taxon>
        <taxon>Vinceae</taxon>
        <taxon>Catharanthinae</taxon>
        <taxon>Catharanthus</taxon>
    </lineage>
</organism>
<dbReference type="EMBL" id="CM044703">
    <property type="protein sequence ID" value="KAI5671021.1"/>
    <property type="molecule type" value="Genomic_DNA"/>
</dbReference>
<dbReference type="Proteomes" id="UP001060085">
    <property type="component" value="Linkage Group LG03"/>
</dbReference>
<evidence type="ECO:0000313" key="2">
    <source>
        <dbReference type="Proteomes" id="UP001060085"/>
    </source>
</evidence>
<proteinExistence type="predicted"/>
<name>A0ACC0BEF9_CATRO</name>
<reference evidence="2" key="1">
    <citation type="journal article" date="2023" name="Nat. Plants">
        <title>Single-cell RNA sequencing provides a high-resolution roadmap for understanding the multicellular compartmentation of specialized metabolism.</title>
        <authorList>
            <person name="Sun S."/>
            <person name="Shen X."/>
            <person name="Li Y."/>
            <person name="Li Y."/>
            <person name="Wang S."/>
            <person name="Li R."/>
            <person name="Zhang H."/>
            <person name="Shen G."/>
            <person name="Guo B."/>
            <person name="Wei J."/>
            <person name="Xu J."/>
            <person name="St-Pierre B."/>
            <person name="Chen S."/>
            <person name="Sun C."/>
        </authorList>
    </citation>
    <scope>NUCLEOTIDE SEQUENCE [LARGE SCALE GENOMIC DNA]</scope>
</reference>
<accession>A0ACC0BEF9</accession>
<protein>
    <submittedName>
        <fullName evidence="1">Uncharacterized protein</fullName>
    </submittedName>
</protein>